<accession>A0A0L6V9F6</accession>
<dbReference type="VEuPathDB" id="FungiDB:VP01_2324g2"/>
<name>A0A0L6V9F6_9BASI</name>
<protein>
    <submittedName>
        <fullName evidence="1">Uncharacterized protein</fullName>
    </submittedName>
</protein>
<dbReference type="EMBL" id="LAVV01007197">
    <property type="protein sequence ID" value="KNZ56760.1"/>
    <property type="molecule type" value="Genomic_DNA"/>
</dbReference>
<dbReference type="AlphaFoldDB" id="A0A0L6V9F6"/>
<reference evidence="1 2" key="1">
    <citation type="submission" date="2015-08" db="EMBL/GenBank/DDBJ databases">
        <title>Next Generation Sequencing and Analysis of the Genome of Puccinia sorghi L Schw, the Causal Agent of Maize Common Rust.</title>
        <authorList>
            <person name="Rochi L."/>
            <person name="Burguener G."/>
            <person name="Darino M."/>
            <person name="Turjanski A."/>
            <person name="Kreff E."/>
            <person name="Dieguez M.J."/>
            <person name="Sacco F."/>
        </authorList>
    </citation>
    <scope>NUCLEOTIDE SEQUENCE [LARGE SCALE GENOMIC DNA]</scope>
    <source>
        <strain evidence="1 2">RO10H11247</strain>
    </source>
</reference>
<keyword evidence="2" id="KW-1185">Reference proteome</keyword>
<comment type="caution">
    <text evidence="1">The sequence shown here is derived from an EMBL/GenBank/DDBJ whole genome shotgun (WGS) entry which is preliminary data.</text>
</comment>
<dbReference type="Proteomes" id="UP000037035">
    <property type="component" value="Unassembled WGS sequence"/>
</dbReference>
<evidence type="ECO:0000313" key="2">
    <source>
        <dbReference type="Proteomes" id="UP000037035"/>
    </source>
</evidence>
<evidence type="ECO:0000313" key="1">
    <source>
        <dbReference type="EMBL" id="KNZ56760.1"/>
    </source>
</evidence>
<gene>
    <name evidence="1" type="ORF">VP01_2324g2</name>
</gene>
<sequence>MVQKNMYMNLRPRDRTFLRRIKKNQLLILDSKNYTVLFGNGLKTSAGVIKRKKSQAFELFVTCINENTWISKNSMRIWVQVLRMRLGHKNCIMCSKLNFISMKTHAI</sequence>
<proteinExistence type="predicted"/>
<organism evidence="1 2">
    <name type="scientific">Puccinia sorghi</name>
    <dbReference type="NCBI Taxonomy" id="27349"/>
    <lineage>
        <taxon>Eukaryota</taxon>
        <taxon>Fungi</taxon>
        <taxon>Dikarya</taxon>
        <taxon>Basidiomycota</taxon>
        <taxon>Pucciniomycotina</taxon>
        <taxon>Pucciniomycetes</taxon>
        <taxon>Pucciniales</taxon>
        <taxon>Pucciniaceae</taxon>
        <taxon>Puccinia</taxon>
    </lineage>
</organism>